<organism evidence="2 3">
    <name type="scientific">Neiella litorisoli</name>
    <dbReference type="NCBI Taxonomy" id="2771431"/>
    <lineage>
        <taxon>Bacteria</taxon>
        <taxon>Pseudomonadati</taxon>
        <taxon>Pseudomonadota</taxon>
        <taxon>Gammaproteobacteria</taxon>
        <taxon>Alteromonadales</taxon>
        <taxon>Echinimonadaceae</taxon>
        <taxon>Neiella</taxon>
    </lineage>
</organism>
<evidence type="ECO:0000313" key="2">
    <source>
        <dbReference type="EMBL" id="MBD1390379.1"/>
    </source>
</evidence>
<sequence length="819" mass="92844">MNIEDYRPLIEQLKPLVKEPDFEDLLARFLRSEPTKKQFFIKMELKRLAEPCIRVIDVRSRAGESFREVKAGSITHYLDSPTQAVFDAQMKIFGRYTMGVYEAVIEKDKALRAASKMQVSAVAEEQADDQQSVASAMYNLPLLHLGKSVKRQSERLILSAKVTATLPADREIEASISDFSIQGMKLRVDAHIYLIEKAQITVDLSFMRARDDHQGGHWQATYRLLGIHKQNNLYKWLRLQRIDNDSLLSERIQRYFEAQHKRLTVDTDASVESVRARGFEDAYFRQMSAVPVLIGLGDNGLEPQVALRSEANSAIFDFWRGLDGNVWLGDVFTPSRLREMAANARSGQSTLFYCFNHLSGGKLHYYVASHQQLVKEGLIDLFFGFASHRDSWRVFSASIHTLSVDDAERPLSLPDDLPEYKHEPMDRATRSRLKPLKGVIYLFDVTSRTGTNCYRSNYSAADQNPNDLKRFQIATGKTAVHEEAFEFRHQRSEVRYLYRTPIDAKIAERAATGTTLNLSGKGLQVQLKKPLPLAIGDPISISLPQLQKLNSKVKLMEVPYRVVAMNQSQTLISMRINSDTVHPTVVPFLKQLLKTNDKKLKRAAENLALPEYVSSLRNMLVPTLPHPAMFVSRVDKKIGISHIASSNDDNGLVSFLQQLFGQTEAKFAEGVNLTFLQRGERFNQTMLRPLRVLQEGGDICYVECLVAAVRNYKGDINQIDCLYVMNNTEPEQIRAFIEAAKKKSDLFALRLTLSRYGNPDMMSINKELHYISDYATHKAQALEKELASIMGIGEIIDITDEMLIRTGLHQSVQNAKEAS</sequence>
<protein>
    <submittedName>
        <fullName evidence="2">PilZ domain-containing protein</fullName>
    </submittedName>
</protein>
<dbReference type="EMBL" id="JACXAF010000017">
    <property type="protein sequence ID" value="MBD1390379.1"/>
    <property type="molecule type" value="Genomic_DNA"/>
</dbReference>
<accession>A0A8J6QT46</accession>
<evidence type="ECO:0000259" key="1">
    <source>
        <dbReference type="Pfam" id="PF07238"/>
    </source>
</evidence>
<dbReference type="Gene3D" id="2.40.10.220">
    <property type="entry name" value="predicted glycosyltransferase like domains"/>
    <property type="match status" value="1"/>
</dbReference>
<dbReference type="Pfam" id="PF07238">
    <property type="entry name" value="PilZ"/>
    <property type="match status" value="1"/>
</dbReference>
<gene>
    <name evidence="2" type="ORF">IC617_13130</name>
</gene>
<reference evidence="2" key="1">
    <citation type="submission" date="2020-09" db="EMBL/GenBank/DDBJ databases">
        <title>A novel bacterium of genus Neiella, isolated from South China Sea.</title>
        <authorList>
            <person name="Huang H."/>
            <person name="Mo K."/>
            <person name="Hu Y."/>
        </authorList>
    </citation>
    <scope>NUCLEOTIDE SEQUENCE</scope>
    <source>
        <strain evidence="2">HB171785</strain>
    </source>
</reference>
<comment type="caution">
    <text evidence="2">The sequence shown here is derived from an EMBL/GenBank/DDBJ whole genome shotgun (WGS) entry which is preliminary data.</text>
</comment>
<dbReference type="GO" id="GO:0035438">
    <property type="term" value="F:cyclic-di-GMP binding"/>
    <property type="evidence" value="ECO:0007669"/>
    <property type="project" value="InterPro"/>
</dbReference>
<proteinExistence type="predicted"/>
<dbReference type="InterPro" id="IPR009875">
    <property type="entry name" value="PilZ_domain"/>
</dbReference>
<keyword evidence="3" id="KW-1185">Reference proteome</keyword>
<dbReference type="AlphaFoldDB" id="A0A8J6QT46"/>
<dbReference type="Proteomes" id="UP000638014">
    <property type="component" value="Unassembled WGS sequence"/>
</dbReference>
<feature type="domain" description="PilZ" evidence="1">
    <location>
        <begin position="490"/>
        <end position="574"/>
    </location>
</feature>
<dbReference type="RefSeq" id="WP_191145449.1">
    <property type="nucleotide sequence ID" value="NZ_JACXAF010000017.1"/>
</dbReference>
<evidence type="ECO:0000313" key="3">
    <source>
        <dbReference type="Proteomes" id="UP000638014"/>
    </source>
</evidence>
<dbReference type="SUPFAM" id="SSF141371">
    <property type="entry name" value="PilZ domain-like"/>
    <property type="match status" value="1"/>
</dbReference>
<name>A0A8J6QT46_9GAMM</name>